<organism evidence="1 2">
    <name type="scientific">Aphis glycines</name>
    <name type="common">Soybean aphid</name>
    <dbReference type="NCBI Taxonomy" id="307491"/>
    <lineage>
        <taxon>Eukaryota</taxon>
        <taxon>Metazoa</taxon>
        <taxon>Ecdysozoa</taxon>
        <taxon>Arthropoda</taxon>
        <taxon>Hexapoda</taxon>
        <taxon>Insecta</taxon>
        <taxon>Pterygota</taxon>
        <taxon>Neoptera</taxon>
        <taxon>Paraneoptera</taxon>
        <taxon>Hemiptera</taxon>
        <taxon>Sternorrhyncha</taxon>
        <taxon>Aphidomorpha</taxon>
        <taxon>Aphidoidea</taxon>
        <taxon>Aphididae</taxon>
        <taxon>Aphidini</taxon>
        <taxon>Aphis</taxon>
        <taxon>Aphis</taxon>
    </lineage>
</organism>
<sequence length="175" mass="20082">MSCSVRGPADTSALASDHLSTIYDNKSSRAVSSSRTVFSSDIFCLFFDFRSLFLFANTTIHCIIIIRINAPLYTPHCVITIYLCHPGVDCHVIKLARVISAVDFWRAPVRIMILFGLYYIVKRAIYLSSKKIFNGGDHKRKKSKRKNKRNMKGKQYIPNYTLEFRILDNDVANFM</sequence>
<feature type="non-terminal residue" evidence="1">
    <location>
        <position position="175"/>
    </location>
</feature>
<keyword evidence="2" id="KW-1185">Reference proteome</keyword>
<dbReference type="EMBL" id="VYZN01000065">
    <property type="protein sequence ID" value="KAE9524529.1"/>
    <property type="molecule type" value="Genomic_DNA"/>
</dbReference>
<dbReference type="AlphaFoldDB" id="A0A6G0T1S1"/>
<name>A0A6G0T1S1_APHGL</name>
<evidence type="ECO:0000313" key="1">
    <source>
        <dbReference type="EMBL" id="KAE9524529.1"/>
    </source>
</evidence>
<gene>
    <name evidence="1" type="ORF">AGLY_014579</name>
</gene>
<comment type="caution">
    <text evidence="1">The sequence shown here is derived from an EMBL/GenBank/DDBJ whole genome shotgun (WGS) entry which is preliminary data.</text>
</comment>
<proteinExistence type="predicted"/>
<dbReference type="Proteomes" id="UP000475862">
    <property type="component" value="Unassembled WGS sequence"/>
</dbReference>
<reference evidence="1 2" key="1">
    <citation type="submission" date="2019-08" db="EMBL/GenBank/DDBJ databases">
        <title>The genome of the soybean aphid Biotype 1, its phylome, world population structure and adaptation to the North American continent.</title>
        <authorList>
            <person name="Giordano R."/>
            <person name="Donthu R.K."/>
            <person name="Hernandez A.G."/>
            <person name="Wright C.L."/>
            <person name="Zimin A.V."/>
        </authorList>
    </citation>
    <scope>NUCLEOTIDE SEQUENCE [LARGE SCALE GENOMIC DNA]</scope>
    <source>
        <tissue evidence="1">Whole aphids</tissue>
    </source>
</reference>
<protein>
    <submittedName>
        <fullName evidence="1">Uncharacterized protein</fullName>
    </submittedName>
</protein>
<accession>A0A6G0T1S1</accession>
<evidence type="ECO:0000313" key="2">
    <source>
        <dbReference type="Proteomes" id="UP000475862"/>
    </source>
</evidence>